<organism evidence="2 4">
    <name type="scientific">Pyrenophora tritici-repentis</name>
    <dbReference type="NCBI Taxonomy" id="45151"/>
    <lineage>
        <taxon>Eukaryota</taxon>
        <taxon>Fungi</taxon>
        <taxon>Dikarya</taxon>
        <taxon>Ascomycota</taxon>
        <taxon>Pezizomycotina</taxon>
        <taxon>Dothideomycetes</taxon>
        <taxon>Pleosporomycetidae</taxon>
        <taxon>Pleosporales</taxon>
        <taxon>Pleosporineae</taxon>
        <taxon>Pleosporaceae</taxon>
        <taxon>Pyrenophora</taxon>
    </lineage>
</organism>
<dbReference type="Proteomes" id="UP000249757">
    <property type="component" value="Unassembled WGS sequence"/>
</dbReference>
<keyword evidence="5" id="KW-1185">Reference proteome</keyword>
<evidence type="ECO:0000313" key="3">
    <source>
        <dbReference type="EMBL" id="KAI1519844.1"/>
    </source>
</evidence>
<dbReference type="EMBL" id="NRDI02000001">
    <property type="protein sequence ID" value="KAI1519844.1"/>
    <property type="molecule type" value="Genomic_DNA"/>
</dbReference>
<reference evidence="5" key="4">
    <citation type="journal article" date="2022" name="Microb. Genom.">
        <title>A global pangenome for the wheat fungal pathogen Pyrenophora tritici-repentis and prediction of effector protein structural homology.</title>
        <authorList>
            <person name="Moolhuijzen P.M."/>
            <person name="See P.T."/>
            <person name="Shi G."/>
            <person name="Powell H.R."/>
            <person name="Cockram J."/>
            <person name="Jorgensen L.N."/>
            <person name="Benslimane H."/>
            <person name="Strelkov S.E."/>
            <person name="Turner J."/>
            <person name="Liu Z."/>
            <person name="Moffat C.S."/>
        </authorList>
    </citation>
    <scope>NUCLEOTIDE SEQUENCE [LARGE SCALE GENOMIC DNA]</scope>
</reference>
<feature type="chain" id="PRO_5042756043" evidence="1">
    <location>
        <begin position="20"/>
        <end position="50"/>
    </location>
</feature>
<evidence type="ECO:0000256" key="1">
    <source>
        <dbReference type="SAM" id="SignalP"/>
    </source>
</evidence>
<feature type="signal peptide" evidence="1">
    <location>
        <begin position="1"/>
        <end position="19"/>
    </location>
</feature>
<protein>
    <submittedName>
        <fullName evidence="2">Uncharacterized protein</fullName>
    </submittedName>
</protein>
<reference evidence="2" key="1">
    <citation type="journal article" date="2018" name="BMC Genomics">
        <title>Comparative genomics of the wheat fungal pathogen Pyrenophora tritici-repentis reveals chromosomal variations and genome plasticity.</title>
        <authorList>
            <person name="Moolhuijzen P."/>
            <person name="See P.T."/>
            <person name="Hane J.K."/>
            <person name="Shi G."/>
            <person name="Liu Z."/>
            <person name="Oliver R.P."/>
            <person name="Moffat C.S."/>
        </authorList>
    </citation>
    <scope>NUCLEOTIDE SEQUENCE [LARGE SCALE GENOMIC DNA]</scope>
    <source>
        <strain evidence="2">M4</strain>
    </source>
</reference>
<dbReference type="Proteomes" id="UP000245464">
    <property type="component" value="Chromosome 1"/>
</dbReference>
<reference evidence="3" key="3">
    <citation type="journal article" date="2022" name="bioRxiv">
        <title>A global pangenome for the wheat fungal pathogen Pyrenophora tritici-repentis and prediction of effector protein structural homology.</title>
        <authorList>
            <person name="Moolhuijzen P."/>
            <person name="See P.T."/>
            <person name="Shi G."/>
            <person name="Powell H.R."/>
            <person name="Cockram J."/>
            <person name="Jorgensen L.N."/>
            <person name="Benslimane H."/>
            <person name="Strelkov S.E."/>
            <person name="Turner J."/>
            <person name="Liu Z."/>
            <person name="Moffat C.S."/>
        </authorList>
    </citation>
    <scope>NUCLEOTIDE SEQUENCE</scope>
    <source>
        <strain evidence="3">86-124</strain>
    </source>
</reference>
<dbReference type="AlphaFoldDB" id="A0A834S5H0"/>
<proteinExistence type="predicted"/>
<evidence type="ECO:0000313" key="5">
    <source>
        <dbReference type="Proteomes" id="UP000249757"/>
    </source>
</evidence>
<sequence length="50" mass="5469">MKVPTYFLILVVSTLTTAALPSSLDARSDLFAREDVKIDPPIPPNYPTHG</sequence>
<reference evidence="3" key="2">
    <citation type="submission" date="2021-05" db="EMBL/GenBank/DDBJ databases">
        <authorList>
            <person name="Moolhuijzen P.M."/>
            <person name="Moffat C.S."/>
        </authorList>
    </citation>
    <scope>NUCLEOTIDE SEQUENCE</scope>
    <source>
        <strain evidence="3">86-124</strain>
    </source>
</reference>
<dbReference type="EMBL" id="NQIK02000001">
    <property type="protein sequence ID" value="KAF7575985.1"/>
    <property type="molecule type" value="Genomic_DNA"/>
</dbReference>
<gene>
    <name evidence="3" type="ORF">Ptr86124_000212</name>
    <name evidence="2" type="ORF">PtrM4_002250</name>
</gene>
<name>A0A834S5H0_9PLEO</name>
<evidence type="ECO:0000313" key="2">
    <source>
        <dbReference type="EMBL" id="KAF7575985.1"/>
    </source>
</evidence>
<comment type="caution">
    <text evidence="2">The sequence shown here is derived from an EMBL/GenBank/DDBJ whole genome shotgun (WGS) entry which is preliminary data.</text>
</comment>
<accession>A0A834S5H0</accession>
<keyword evidence="1" id="KW-0732">Signal</keyword>
<evidence type="ECO:0000313" key="4">
    <source>
        <dbReference type="Proteomes" id="UP000245464"/>
    </source>
</evidence>